<evidence type="ECO:0000313" key="14">
    <source>
        <dbReference type="EMBL" id="GAA4489266.1"/>
    </source>
</evidence>
<dbReference type="SMART" id="SM01060">
    <property type="entry name" value="Catalase"/>
    <property type="match status" value="1"/>
</dbReference>
<comment type="caution">
    <text evidence="14">The sequence shown here is derived from an EMBL/GenBank/DDBJ whole genome shotgun (WGS) entry which is preliminary data.</text>
</comment>
<dbReference type="InterPro" id="IPR018028">
    <property type="entry name" value="Catalase"/>
</dbReference>
<dbReference type="PRINTS" id="PR00067">
    <property type="entry name" value="CATALASE"/>
</dbReference>
<dbReference type="InterPro" id="IPR002226">
    <property type="entry name" value="Catalase_haem_BS"/>
</dbReference>
<protein>
    <recommendedName>
        <fullName evidence="3 10">Catalase</fullName>
        <ecNumber evidence="3 10">1.11.1.6</ecNumber>
    </recommendedName>
</protein>
<dbReference type="PANTHER" id="PTHR42821:SF1">
    <property type="entry name" value="CATALASE-B"/>
    <property type="match status" value="1"/>
</dbReference>
<feature type="region of interest" description="Disordered" evidence="12">
    <location>
        <begin position="502"/>
        <end position="531"/>
    </location>
</feature>
<dbReference type="PIRSF" id="PIRSF038927">
    <property type="entry name" value="Catalase_clade2"/>
    <property type="match status" value="1"/>
</dbReference>
<dbReference type="CDD" id="cd08155">
    <property type="entry name" value="catalase_clade_2"/>
    <property type="match status" value="1"/>
</dbReference>
<evidence type="ECO:0000256" key="1">
    <source>
        <dbReference type="ARBA" id="ARBA00001971"/>
    </source>
</evidence>
<evidence type="ECO:0000259" key="13">
    <source>
        <dbReference type="SMART" id="SM01060"/>
    </source>
</evidence>
<dbReference type="InterPro" id="IPR041399">
    <property type="entry name" value="Catalase_large_C"/>
</dbReference>
<comment type="function">
    <text evidence="10">Decomposes hydrogen peroxide into water and oxygen; serves to protect cells from the toxic effects of hydrogen peroxide.</text>
</comment>
<dbReference type="Pfam" id="PF06628">
    <property type="entry name" value="Catalase-rel"/>
    <property type="match status" value="1"/>
</dbReference>
<dbReference type="InterPro" id="IPR011614">
    <property type="entry name" value="Catalase_core"/>
</dbReference>
<feature type="compositionally biased region" description="Basic and acidic residues" evidence="12">
    <location>
        <begin position="1"/>
        <end position="20"/>
    </location>
</feature>
<dbReference type="InterPro" id="IPR029062">
    <property type="entry name" value="Class_I_gatase-like"/>
</dbReference>
<comment type="catalytic activity">
    <reaction evidence="10 11">
        <text>2 H2O2 = O2 + 2 H2O</text>
        <dbReference type="Rhea" id="RHEA:20309"/>
        <dbReference type="ChEBI" id="CHEBI:15377"/>
        <dbReference type="ChEBI" id="CHEBI:15379"/>
        <dbReference type="ChEBI" id="CHEBI:16240"/>
        <dbReference type="EC" id="1.11.1.6"/>
    </reaction>
</comment>
<evidence type="ECO:0000256" key="10">
    <source>
        <dbReference type="PIRNR" id="PIRNR038927"/>
    </source>
</evidence>
<dbReference type="Gene3D" id="2.40.180.10">
    <property type="entry name" value="Catalase core domain"/>
    <property type="match status" value="1"/>
</dbReference>
<dbReference type="Proteomes" id="UP001500503">
    <property type="component" value="Unassembled WGS sequence"/>
</dbReference>
<evidence type="ECO:0000256" key="6">
    <source>
        <dbReference type="ARBA" id="ARBA00022723"/>
    </source>
</evidence>
<sequence length="696" mass="75932">MPADGRTDKDRQLDADRAAPEETVLTTDQGVAVGDTDNSLRPGERGPTLMEDFHFREKLTHFDHERIPERVVHARGAGAYGYFEAYGDALAGVTAAEFLTDPGLRTPVFVRFSTVAGSRGSADTVRDVRGFATKFYTRQGNFDLVGNNMPVFFIQDGIKFPDFVHAVKPEPHNEIPQASSAHDTLWDFVQLQPETTHMMMWLMSDRALPRSFRMMQGFGVHTFRLVNEAGEGTFVKFHWKPKLGTHSLVWDETQKVAGKDPDFNRRDLWEAINDGDFPEWELGVQLVAEADEHAFDFDLLDPTKIIPEEEVPVRPVGRMVLDRNPDNFFAETEQVAFHTANVVPGIDFSNDPLLQARLFSYLDTQLIRLGGPNFTQLPVNRPLSEVSNHHRDGYHQTTVHRGQAAYHPNSLGGGCPAIAGDGYTHYQERVDGNKIRKRSESFADHYSQATLFWNSMADWEKEHIVAAFRFELGKVEPMHVREGVVRNLANVHPDLATRVAEGIGVEPPAPPATPPGDRRSPALSQANSPTDTVATRKIAILAADGVDGDHVRAATAALTEAGANCEVLAAADGSLSAASGDDVTVTRALTTVASVLYDAVLVPGGVRSVQTLAGDGDAVHFVSEAFKHGKAIGALGDGVSLLEVARVTSVRRGDRETVTDQGVVTGGTASGDFTEAFITAVAAHRHPERDLSAVPA</sequence>
<evidence type="ECO:0000256" key="8">
    <source>
        <dbReference type="ARBA" id="ARBA00023004"/>
    </source>
</evidence>
<evidence type="ECO:0000313" key="15">
    <source>
        <dbReference type="Proteomes" id="UP001500503"/>
    </source>
</evidence>
<keyword evidence="15" id="KW-1185">Reference proteome</keyword>
<keyword evidence="9 10" id="KW-0376">Hydrogen peroxide</keyword>
<dbReference type="InterPro" id="IPR010582">
    <property type="entry name" value="Catalase_immune_responsive"/>
</dbReference>
<keyword evidence="8 10" id="KW-0408">Iron</keyword>
<dbReference type="InterPro" id="IPR043156">
    <property type="entry name" value="Catalase_clade2_helical"/>
</dbReference>
<dbReference type="InterPro" id="IPR024712">
    <property type="entry name" value="Catalase_clade2"/>
</dbReference>
<dbReference type="CDD" id="cd03132">
    <property type="entry name" value="GATase1_catalase"/>
    <property type="match status" value="1"/>
</dbReference>
<dbReference type="PROSITE" id="PS51402">
    <property type="entry name" value="CATALASE_3"/>
    <property type="match status" value="1"/>
</dbReference>
<dbReference type="RefSeq" id="WP_345460466.1">
    <property type="nucleotide sequence ID" value="NZ_BAABHF010000015.1"/>
</dbReference>
<organism evidence="14 15">
    <name type="scientific">Actinoallomurus oryzae</name>
    <dbReference type="NCBI Taxonomy" id="502180"/>
    <lineage>
        <taxon>Bacteria</taxon>
        <taxon>Bacillati</taxon>
        <taxon>Actinomycetota</taxon>
        <taxon>Actinomycetes</taxon>
        <taxon>Streptosporangiales</taxon>
        <taxon>Thermomonosporaceae</taxon>
        <taxon>Actinoallomurus</taxon>
    </lineage>
</organism>
<evidence type="ECO:0000256" key="2">
    <source>
        <dbReference type="ARBA" id="ARBA00010660"/>
    </source>
</evidence>
<dbReference type="Gene3D" id="3.40.50.880">
    <property type="match status" value="1"/>
</dbReference>
<evidence type="ECO:0000256" key="3">
    <source>
        <dbReference type="ARBA" id="ARBA00012314"/>
    </source>
</evidence>
<keyword evidence="6 10" id="KW-0479">Metal-binding</keyword>
<evidence type="ECO:0000256" key="9">
    <source>
        <dbReference type="ARBA" id="ARBA00023324"/>
    </source>
</evidence>
<dbReference type="Pfam" id="PF18011">
    <property type="entry name" value="Catalase_C"/>
    <property type="match status" value="1"/>
</dbReference>
<dbReference type="EMBL" id="BAABHF010000015">
    <property type="protein sequence ID" value="GAA4489266.1"/>
    <property type="molecule type" value="Genomic_DNA"/>
</dbReference>
<dbReference type="PROSITE" id="PS00438">
    <property type="entry name" value="CATALASE_2"/>
    <property type="match status" value="1"/>
</dbReference>
<gene>
    <name evidence="14" type="ORF">GCM10023191_019780</name>
</gene>
<name>A0ABP8PLD8_9ACTN</name>
<feature type="domain" description="Catalase core" evidence="13">
    <location>
        <begin position="26"/>
        <end position="415"/>
    </location>
</feature>
<dbReference type="Pfam" id="PF00199">
    <property type="entry name" value="Catalase"/>
    <property type="match status" value="1"/>
</dbReference>
<dbReference type="InterPro" id="IPR024708">
    <property type="entry name" value="Catalase_AS"/>
</dbReference>
<comment type="similarity">
    <text evidence="2">Belongs to the catalase family. HPII subfamily.</text>
</comment>
<dbReference type="Gene3D" id="1.20.1370.20">
    <property type="match status" value="1"/>
</dbReference>
<dbReference type="SUPFAM" id="SSF56634">
    <property type="entry name" value="Heme-dependent catalase-like"/>
    <property type="match status" value="1"/>
</dbReference>
<dbReference type="PROSITE" id="PS00437">
    <property type="entry name" value="CATALASE_1"/>
    <property type="match status" value="1"/>
</dbReference>
<keyword evidence="5 10" id="KW-0349">Heme</keyword>
<evidence type="ECO:0000256" key="5">
    <source>
        <dbReference type="ARBA" id="ARBA00022617"/>
    </source>
</evidence>
<proteinExistence type="inferred from homology"/>
<evidence type="ECO:0000256" key="12">
    <source>
        <dbReference type="SAM" id="MobiDB-lite"/>
    </source>
</evidence>
<keyword evidence="4 10" id="KW-0575">Peroxidase</keyword>
<accession>A0ABP8PLD8</accession>
<dbReference type="SUPFAM" id="SSF52317">
    <property type="entry name" value="Class I glutamine amidotransferase-like"/>
    <property type="match status" value="1"/>
</dbReference>
<dbReference type="EC" id="1.11.1.6" evidence="3 10"/>
<dbReference type="PANTHER" id="PTHR42821">
    <property type="entry name" value="CATALASE"/>
    <property type="match status" value="1"/>
</dbReference>
<dbReference type="InterPro" id="IPR020835">
    <property type="entry name" value="Catalase_sf"/>
</dbReference>
<evidence type="ECO:0000256" key="7">
    <source>
        <dbReference type="ARBA" id="ARBA00023002"/>
    </source>
</evidence>
<feature type="compositionally biased region" description="Polar residues" evidence="12">
    <location>
        <begin position="522"/>
        <end position="531"/>
    </location>
</feature>
<evidence type="ECO:0000256" key="11">
    <source>
        <dbReference type="RuleBase" id="RU000498"/>
    </source>
</evidence>
<keyword evidence="7 10" id="KW-0560">Oxidoreductase</keyword>
<comment type="cofactor">
    <cofactor evidence="1 10">
        <name>heme</name>
        <dbReference type="ChEBI" id="CHEBI:30413"/>
    </cofactor>
</comment>
<feature type="region of interest" description="Disordered" evidence="12">
    <location>
        <begin position="1"/>
        <end position="23"/>
    </location>
</feature>
<reference evidence="15" key="1">
    <citation type="journal article" date="2019" name="Int. J. Syst. Evol. Microbiol.">
        <title>The Global Catalogue of Microorganisms (GCM) 10K type strain sequencing project: providing services to taxonomists for standard genome sequencing and annotation.</title>
        <authorList>
            <consortium name="The Broad Institute Genomics Platform"/>
            <consortium name="The Broad Institute Genome Sequencing Center for Infectious Disease"/>
            <person name="Wu L."/>
            <person name="Ma J."/>
        </authorList>
    </citation>
    <scope>NUCLEOTIDE SEQUENCE [LARGE SCALE GENOMIC DNA]</scope>
    <source>
        <strain evidence="15">JCM 17933</strain>
    </source>
</reference>
<evidence type="ECO:0000256" key="4">
    <source>
        <dbReference type="ARBA" id="ARBA00022559"/>
    </source>
</evidence>